<organism evidence="7">
    <name type="scientific">Ixodes ricinus</name>
    <name type="common">Common tick</name>
    <name type="synonym">Acarus ricinus</name>
    <dbReference type="NCBI Taxonomy" id="34613"/>
    <lineage>
        <taxon>Eukaryota</taxon>
        <taxon>Metazoa</taxon>
        <taxon>Ecdysozoa</taxon>
        <taxon>Arthropoda</taxon>
        <taxon>Chelicerata</taxon>
        <taxon>Arachnida</taxon>
        <taxon>Acari</taxon>
        <taxon>Parasitiformes</taxon>
        <taxon>Ixodida</taxon>
        <taxon>Ixodoidea</taxon>
        <taxon>Ixodidae</taxon>
        <taxon>Ixodinae</taxon>
        <taxon>Ixodes</taxon>
    </lineage>
</organism>
<feature type="chain" id="PRO_5025628158" evidence="6">
    <location>
        <begin position="17"/>
        <end position="168"/>
    </location>
</feature>
<dbReference type="EMBL" id="GIFC01012598">
    <property type="protein sequence ID" value="MXU94681.1"/>
    <property type="molecule type" value="Transcribed_RNA"/>
</dbReference>
<dbReference type="GO" id="GO:0005576">
    <property type="term" value="C:extracellular region"/>
    <property type="evidence" value="ECO:0007669"/>
    <property type="project" value="UniProtKB-SubCell"/>
</dbReference>
<evidence type="ECO:0000256" key="2">
    <source>
        <dbReference type="ARBA" id="ARBA00022525"/>
    </source>
</evidence>
<evidence type="ECO:0000256" key="6">
    <source>
        <dbReference type="SAM" id="SignalP"/>
    </source>
</evidence>
<reference evidence="7" key="1">
    <citation type="submission" date="2019-12" db="EMBL/GenBank/DDBJ databases">
        <title>An insight into the sialome of adult female Ixodes ricinus ticks feeding for 6 days.</title>
        <authorList>
            <person name="Perner J."/>
            <person name="Ribeiro J.M.C."/>
        </authorList>
    </citation>
    <scope>NUCLEOTIDE SEQUENCE</scope>
    <source>
        <strain evidence="7">Semi-engorged</strain>
        <tissue evidence="7">Salivary glands</tissue>
    </source>
</reference>
<evidence type="ECO:0000313" key="7">
    <source>
        <dbReference type="EMBL" id="MXU94681.1"/>
    </source>
</evidence>
<dbReference type="InterPro" id="IPR021971">
    <property type="entry name" value="Salp15"/>
</dbReference>
<keyword evidence="2" id="KW-0964">Secreted</keyword>
<keyword evidence="3 6" id="KW-0732">Signal</keyword>
<comment type="subcellular location">
    <subcellularLocation>
        <location evidence="1">Secreted</location>
    </subcellularLocation>
</comment>
<sequence length="168" mass="18807">MKVVCIILLFVIAAEAATMERSPVVGTSNGKNRSIQFKFPPYVPNHHAFASSLLRLCEESTPKPEAQNVGGQTTFKRRINDLQVNFKECTFLCKRQSDNVTLNLPKTTPCGPNNQVINKLYYSCQSCKASVIVQINLFNPQKSILIIVRGAKPQGLFLTLGKHYFEVF</sequence>
<dbReference type="Pfam" id="PF12115">
    <property type="entry name" value="Salp15"/>
    <property type="match status" value="1"/>
</dbReference>
<proteinExistence type="inferred from homology"/>
<feature type="signal peptide" evidence="6">
    <location>
        <begin position="1"/>
        <end position="16"/>
    </location>
</feature>
<evidence type="ECO:0000256" key="4">
    <source>
        <dbReference type="ARBA" id="ARBA00023180"/>
    </source>
</evidence>
<evidence type="ECO:0000256" key="5">
    <source>
        <dbReference type="ARBA" id="ARBA00034321"/>
    </source>
</evidence>
<protein>
    <submittedName>
        <fullName evidence="7">Putative conserved secreted protein</fullName>
    </submittedName>
</protein>
<accession>A0A6B0UYV2</accession>
<keyword evidence="4" id="KW-0325">Glycoprotein</keyword>
<evidence type="ECO:0000256" key="1">
    <source>
        <dbReference type="ARBA" id="ARBA00004613"/>
    </source>
</evidence>
<name>A0A6B0UYV2_IXORI</name>
<dbReference type="AlphaFoldDB" id="A0A6B0UYV2"/>
<evidence type="ECO:0000256" key="3">
    <source>
        <dbReference type="ARBA" id="ARBA00022729"/>
    </source>
</evidence>
<comment type="similarity">
    <text evidence="5">Belongs to the salp15 family.</text>
</comment>